<sequence length="117" mass="13389">MLRFLADENFNYHIIKELQNRQPELDIVWIKDINFSVRDDDKLLEWASQEGRIILTHDVTTITEFANQRVAAGLAMPGIFAISVEVNSDRIIADILLLAECSNDGEWSGQIRYLPLS</sequence>
<reference evidence="2 3" key="1">
    <citation type="submission" date="2024-09" db="EMBL/GenBank/DDBJ databases">
        <title>Floridaenema gen nov. (Aerosakkonemataceae, Aerosakkonematales ord. nov., Cyanobacteria) from benthic tropical and subtropical fresh waters, with the description of four new species.</title>
        <authorList>
            <person name="Moretto J.A."/>
            <person name="Berthold D.E."/>
            <person name="Lefler F.W."/>
            <person name="Huang I.-S."/>
            <person name="Laughinghouse H. IV."/>
        </authorList>
    </citation>
    <scope>NUCLEOTIDE SEQUENCE [LARGE SCALE GENOMIC DNA]</scope>
    <source>
        <strain evidence="2 3">BLCC-F46</strain>
    </source>
</reference>
<dbReference type="Proteomes" id="UP001576774">
    <property type="component" value="Unassembled WGS sequence"/>
</dbReference>
<accession>A0ABV4X2K1</accession>
<evidence type="ECO:0000259" key="1">
    <source>
        <dbReference type="Pfam" id="PF18480"/>
    </source>
</evidence>
<dbReference type="InterPro" id="IPR041049">
    <property type="entry name" value="DUF5615"/>
</dbReference>
<evidence type="ECO:0000313" key="2">
    <source>
        <dbReference type="EMBL" id="MFB2876989.1"/>
    </source>
</evidence>
<gene>
    <name evidence="2" type="ORF">ACE1CC_08840</name>
</gene>
<name>A0ABV4X2K1_9CYAN</name>
<dbReference type="RefSeq" id="WP_413270103.1">
    <property type="nucleotide sequence ID" value="NZ_JBHFNQ010000065.1"/>
</dbReference>
<evidence type="ECO:0000313" key="3">
    <source>
        <dbReference type="Proteomes" id="UP001576774"/>
    </source>
</evidence>
<organism evidence="2 3">
    <name type="scientific">Floridaenema aerugineum BLCC-F46</name>
    <dbReference type="NCBI Taxonomy" id="3153654"/>
    <lineage>
        <taxon>Bacteria</taxon>
        <taxon>Bacillati</taxon>
        <taxon>Cyanobacteriota</taxon>
        <taxon>Cyanophyceae</taxon>
        <taxon>Oscillatoriophycideae</taxon>
        <taxon>Aerosakkonematales</taxon>
        <taxon>Aerosakkonemataceae</taxon>
        <taxon>Floridanema</taxon>
        <taxon>Floridanema aerugineum</taxon>
    </lineage>
</organism>
<dbReference type="EMBL" id="JBHFNQ010000065">
    <property type="protein sequence ID" value="MFB2876989.1"/>
    <property type="molecule type" value="Genomic_DNA"/>
</dbReference>
<proteinExistence type="predicted"/>
<feature type="domain" description="DUF5615" evidence="1">
    <location>
        <begin position="3"/>
        <end position="91"/>
    </location>
</feature>
<protein>
    <submittedName>
        <fullName evidence="2">DUF5615 family PIN-like protein</fullName>
    </submittedName>
</protein>
<keyword evidence="3" id="KW-1185">Reference proteome</keyword>
<dbReference type="Pfam" id="PF18480">
    <property type="entry name" value="DUF5615"/>
    <property type="match status" value="1"/>
</dbReference>
<comment type="caution">
    <text evidence="2">The sequence shown here is derived from an EMBL/GenBank/DDBJ whole genome shotgun (WGS) entry which is preliminary data.</text>
</comment>